<dbReference type="InParanoid" id="A0A7E5VZY2"/>
<keyword evidence="6" id="KW-0645">Protease</keyword>
<dbReference type="SMART" id="SM00020">
    <property type="entry name" value="Tryp_SPc"/>
    <property type="match status" value="1"/>
</dbReference>
<dbReference type="GeneID" id="113498149"/>
<keyword evidence="3" id="KW-0812">Transmembrane</keyword>
<dbReference type="KEGG" id="tnl:113498149"/>
<proteinExistence type="inferred from homology"/>
<organism evidence="5 6">
    <name type="scientific">Trichoplusia ni</name>
    <name type="common">Cabbage looper</name>
    <dbReference type="NCBI Taxonomy" id="7111"/>
    <lineage>
        <taxon>Eukaryota</taxon>
        <taxon>Metazoa</taxon>
        <taxon>Ecdysozoa</taxon>
        <taxon>Arthropoda</taxon>
        <taxon>Hexapoda</taxon>
        <taxon>Insecta</taxon>
        <taxon>Pterygota</taxon>
        <taxon>Neoptera</taxon>
        <taxon>Endopterygota</taxon>
        <taxon>Lepidoptera</taxon>
        <taxon>Glossata</taxon>
        <taxon>Ditrysia</taxon>
        <taxon>Noctuoidea</taxon>
        <taxon>Noctuidae</taxon>
        <taxon>Plusiinae</taxon>
        <taxon>Trichoplusia</taxon>
    </lineage>
</organism>
<dbReference type="GO" id="GO:0004252">
    <property type="term" value="F:serine-type endopeptidase activity"/>
    <property type="evidence" value="ECO:0007669"/>
    <property type="project" value="InterPro"/>
</dbReference>
<evidence type="ECO:0000313" key="5">
    <source>
        <dbReference type="Proteomes" id="UP000322000"/>
    </source>
</evidence>
<evidence type="ECO:0000256" key="3">
    <source>
        <dbReference type="SAM" id="Phobius"/>
    </source>
</evidence>
<dbReference type="RefSeq" id="XP_026733890.1">
    <property type="nucleotide sequence ID" value="XM_026878089.1"/>
</dbReference>
<dbReference type="InterPro" id="IPR051487">
    <property type="entry name" value="Ser/Thr_Proteases_Immune/Dev"/>
</dbReference>
<dbReference type="Proteomes" id="UP000322000">
    <property type="component" value="Chromosome 10"/>
</dbReference>
<dbReference type="PANTHER" id="PTHR24256">
    <property type="entry name" value="TRYPTASE-RELATED"/>
    <property type="match status" value="1"/>
</dbReference>
<dbReference type="Gene3D" id="2.40.10.10">
    <property type="entry name" value="Trypsin-like serine proteases"/>
    <property type="match status" value="1"/>
</dbReference>
<feature type="domain" description="Peptidase S1" evidence="4">
    <location>
        <begin position="1"/>
        <end position="219"/>
    </location>
</feature>
<accession>A0A7E5VZY2</accession>
<keyword evidence="3" id="KW-0472">Membrane</keyword>
<protein>
    <submittedName>
        <fullName evidence="6">Probable threonine protease PRSS50</fullName>
    </submittedName>
</protein>
<dbReference type="GO" id="GO:0006508">
    <property type="term" value="P:proteolysis"/>
    <property type="evidence" value="ECO:0007669"/>
    <property type="project" value="UniProtKB-KW"/>
</dbReference>
<keyword evidence="6" id="KW-0378">Hydrolase</keyword>
<name>A0A7E5VZY2_TRINI</name>
<evidence type="ECO:0000256" key="1">
    <source>
        <dbReference type="ARBA" id="ARBA00023157"/>
    </source>
</evidence>
<dbReference type="PROSITE" id="PS50240">
    <property type="entry name" value="TRYPSIN_DOM"/>
    <property type="match status" value="1"/>
</dbReference>
<evidence type="ECO:0000313" key="6">
    <source>
        <dbReference type="RefSeq" id="XP_026733890.1"/>
    </source>
</evidence>
<reference evidence="6" key="1">
    <citation type="submission" date="2025-08" db="UniProtKB">
        <authorList>
            <consortium name="RefSeq"/>
        </authorList>
    </citation>
    <scope>IDENTIFICATION</scope>
</reference>
<dbReference type="InterPro" id="IPR009003">
    <property type="entry name" value="Peptidase_S1_PA"/>
</dbReference>
<evidence type="ECO:0000256" key="2">
    <source>
        <dbReference type="ARBA" id="ARBA00024195"/>
    </source>
</evidence>
<comment type="similarity">
    <text evidence="2">Belongs to the peptidase S1 family. CLIP subfamily.</text>
</comment>
<keyword evidence="3" id="KW-1133">Transmembrane helix</keyword>
<gene>
    <name evidence="6" type="primary">LOC113498149</name>
</gene>
<dbReference type="OrthoDB" id="7454517at2759"/>
<dbReference type="SUPFAM" id="SSF50494">
    <property type="entry name" value="Trypsin-like serine proteases"/>
    <property type="match status" value="1"/>
</dbReference>
<keyword evidence="1" id="KW-1015">Disulfide bond</keyword>
<keyword evidence="5" id="KW-1185">Reference proteome</keyword>
<dbReference type="InterPro" id="IPR001254">
    <property type="entry name" value="Trypsin_dom"/>
</dbReference>
<dbReference type="InterPro" id="IPR043504">
    <property type="entry name" value="Peptidase_S1_PA_chymotrypsin"/>
</dbReference>
<dbReference type="Pfam" id="PF00089">
    <property type="entry name" value="Trypsin"/>
    <property type="match status" value="1"/>
</dbReference>
<feature type="transmembrane region" description="Helical" evidence="3">
    <location>
        <begin position="222"/>
        <end position="241"/>
    </location>
</feature>
<dbReference type="AlphaFoldDB" id="A0A7E5VZY2"/>
<evidence type="ECO:0000259" key="4">
    <source>
        <dbReference type="PROSITE" id="PS50240"/>
    </source>
</evidence>
<sequence>MYRAFCAGSIIAETRVLTSAHCFLTNRKHLRHDLRYIRIAAGILHTMASQPSVDDVQQWRSVKHLYSQRFYRFPAYNLGVVLIDKPWVFNNFVNKIPISSTFGDYDGVCTATAVKATKSWSRIRYLHTEEVEMIKREDCERILCRSCRLFMCTVNDLRSDHAFSETEGGGLVCYATGDPNEEDEDQGILVAVSSIINIGLPNLHMRVGLFHQWVTDMGSKVYVNQLMIVICVTICLIKIFLM</sequence>